<dbReference type="OrthoDB" id="2507007at2759"/>
<feature type="region of interest" description="Disordered" evidence="1">
    <location>
        <begin position="399"/>
        <end position="419"/>
    </location>
</feature>
<feature type="region of interest" description="Disordered" evidence="1">
    <location>
        <begin position="177"/>
        <end position="249"/>
    </location>
</feature>
<protein>
    <submittedName>
        <fullName evidence="3">Uncharacterized protein</fullName>
    </submittedName>
</protein>
<accession>F4RLZ5</accession>
<feature type="region of interest" description="Disordered" evidence="1">
    <location>
        <begin position="1"/>
        <end position="38"/>
    </location>
</feature>
<dbReference type="AlphaFoldDB" id="F4RLZ5"/>
<feature type="compositionally biased region" description="Polar residues" evidence="1">
    <location>
        <begin position="620"/>
        <end position="641"/>
    </location>
</feature>
<feature type="compositionally biased region" description="Polar residues" evidence="1">
    <location>
        <begin position="664"/>
        <end position="676"/>
    </location>
</feature>
<feature type="compositionally biased region" description="Polar residues" evidence="1">
    <location>
        <begin position="140"/>
        <end position="153"/>
    </location>
</feature>
<feature type="compositionally biased region" description="Polar residues" evidence="1">
    <location>
        <begin position="177"/>
        <end position="208"/>
    </location>
</feature>
<feature type="region of interest" description="Disordered" evidence="1">
    <location>
        <begin position="68"/>
        <end position="90"/>
    </location>
</feature>
<organism evidence="4">
    <name type="scientific">Melampsora larici-populina (strain 98AG31 / pathotype 3-4-7)</name>
    <name type="common">Poplar leaf rust fungus</name>
    <dbReference type="NCBI Taxonomy" id="747676"/>
    <lineage>
        <taxon>Eukaryota</taxon>
        <taxon>Fungi</taxon>
        <taxon>Dikarya</taxon>
        <taxon>Basidiomycota</taxon>
        <taxon>Pucciniomycotina</taxon>
        <taxon>Pucciniomycetes</taxon>
        <taxon>Pucciniales</taxon>
        <taxon>Melampsoraceae</taxon>
        <taxon>Melampsora</taxon>
    </lineage>
</organism>
<evidence type="ECO:0000313" key="3">
    <source>
        <dbReference type="EMBL" id="EGG06678.1"/>
    </source>
</evidence>
<feature type="compositionally biased region" description="Low complexity" evidence="1">
    <location>
        <begin position="225"/>
        <end position="249"/>
    </location>
</feature>
<dbReference type="RefSeq" id="XP_007410118.1">
    <property type="nucleotide sequence ID" value="XM_007410056.1"/>
</dbReference>
<dbReference type="EMBL" id="GL883122">
    <property type="protein sequence ID" value="EGG03750.1"/>
    <property type="molecule type" value="Genomic_DNA"/>
</dbReference>
<feature type="compositionally biased region" description="Polar residues" evidence="1">
    <location>
        <begin position="110"/>
        <end position="122"/>
    </location>
</feature>
<feature type="region of interest" description="Disordered" evidence="1">
    <location>
        <begin position="110"/>
        <end position="164"/>
    </location>
</feature>
<evidence type="ECO:0000313" key="2">
    <source>
        <dbReference type="EMBL" id="EGG03750.1"/>
    </source>
</evidence>
<feature type="compositionally biased region" description="Basic and acidic residues" evidence="1">
    <location>
        <begin position="130"/>
        <end position="139"/>
    </location>
</feature>
<gene>
    <name evidence="3" type="ORF">MELLADRAFT_86480</name>
    <name evidence="2" type="ORF">MELLADRAFT_89833</name>
</gene>
<evidence type="ECO:0000256" key="1">
    <source>
        <dbReference type="SAM" id="MobiDB-lite"/>
    </source>
</evidence>
<evidence type="ECO:0000313" key="4">
    <source>
        <dbReference type="Proteomes" id="UP000001072"/>
    </source>
</evidence>
<dbReference type="GeneID" id="18934198"/>
<feature type="compositionally biased region" description="Low complexity" evidence="1">
    <location>
        <begin position="69"/>
        <end position="81"/>
    </location>
</feature>
<dbReference type="HOGENOM" id="CLU_022998_0_0_1"/>
<sequence length="676" mass="74482">MYQPDPYNSRMPALNPTSPAHASHGQVTQGQPNQNDHYHAQFHGVGQQFQDHGHPHERAHIPSLQHQIGSQNQGQGHVGQQNLYGQNIYNPNQNYHSSQNYNTFQNYDHSTYRPSQQTQHCHTSIYPPGSHDHGQDQHSNHCQQNTEQNQYSRDPNFGVIIPPANNPRVASLRALDSHTSVTQQSSNHVSSTPPATGTTRPIQPSVTSQKRKNGQRSQGQRAGVPQSTSTTTPSSTITPTSTQIPAPATTRAVVNTFLPNSLKGKKHASQQESIDIPTAEDMMKKPSVSLRMLAEKHAKNKNTVPPALQKYYMNLYEEFDKVLAINCINNQVSVKAVRKLWGQKVTRKGPNTWQRFCATKEIKGVYKDSVASGEGSTLASLRWAEKSQAEKDAFKNQPGNLKVASMSNSDDLAPEDGTSSSMELVRAKNMSLANARSAVNKFMLDWQSEANDMAETYEGNFVMIGVSNYLGDDSYQIVRATPRALQWVGHDKMLNSKNHIAAQLHAFVTGTETGQLNLSKTKVDVRARCREALSELIETKGMPPKWPWKGCKDKLANAGYFVQFAQDSKSEASDIMQDSNQLTPMQARNVLDDLLAKKILILPTEAGPIGKANRKRNRASSDTPINTLPADDTNTNDTSAIANQDARANDALNANNPPIPGDQSIANSTTANTTEQ</sequence>
<dbReference type="VEuPathDB" id="FungiDB:MELLADRAFT_86480"/>
<name>F4RLZ5_MELLP</name>
<reference evidence="4" key="1">
    <citation type="journal article" date="2011" name="Proc. Natl. Acad. Sci. U.S.A.">
        <title>Obligate biotrophy features unraveled by the genomic analysis of rust fungi.</title>
        <authorList>
            <person name="Duplessis S."/>
            <person name="Cuomo C.A."/>
            <person name="Lin Y.-C."/>
            <person name="Aerts A."/>
            <person name="Tisserant E."/>
            <person name="Veneault-Fourrey C."/>
            <person name="Joly D.L."/>
            <person name="Hacquard S."/>
            <person name="Amselem J."/>
            <person name="Cantarel B.L."/>
            <person name="Chiu R."/>
            <person name="Coutinho P.M."/>
            <person name="Feau N."/>
            <person name="Field M."/>
            <person name="Frey P."/>
            <person name="Gelhaye E."/>
            <person name="Goldberg J."/>
            <person name="Grabherr M.G."/>
            <person name="Kodira C.D."/>
            <person name="Kohler A."/>
            <person name="Kuees U."/>
            <person name="Lindquist E.A."/>
            <person name="Lucas S.M."/>
            <person name="Mago R."/>
            <person name="Mauceli E."/>
            <person name="Morin E."/>
            <person name="Murat C."/>
            <person name="Pangilinan J.L."/>
            <person name="Park R."/>
            <person name="Pearson M."/>
            <person name="Quesneville H."/>
            <person name="Rouhier N."/>
            <person name="Sakthikumar S."/>
            <person name="Salamov A.A."/>
            <person name="Schmutz J."/>
            <person name="Selles B."/>
            <person name="Shapiro H."/>
            <person name="Tanguay P."/>
            <person name="Tuskan G.A."/>
            <person name="Henrissat B."/>
            <person name="Van de Peer Y."/>
            <person name="Rouze P."/>
            <person name="Ellis J.G."/>
            <person name="Dodds P.N."/>
            <person name="Schein J.E."/>
            <person name="Zhong S."/>
            <person name="Hamelin R.C."/>
            <person name="Grigoriev I.V."/>
            <person name="Szabo L.J."/>
            <person name="Martin F."/>
        </authorList>
    </citation>
    <scope>NUCLEOTIDE SEQUENCE [LARGE SCALE GENOMIC DNA]</scope>
    <source>
        <strain evidence="4">98AG31 / pathotype 3-4-7</strain>
    </source>
</reference>
<feature type="region of interest" description="Disordered" evidence="1">
    <location>
        <begin position="609"/>
        <end position="676"/>
    </location>
</feature>
<reference evidence="3" key="2">
    <citation type="submission" date="2011-04" db="EMBL/GenBank/DDBJ databases">
        <title>Obligate Biotrophy Features Unraveled by the Genomic Analysis of the Rust Fungi, Melampsora larici-populina and Puccinia graminis f. sp. tritici.</title>
        <authorList>
            <consortium name="US DOE Joint Genome Institute (JGI-PGF)"/>
            <person name="Duplessis S."/>
            <person name="Cuomo C."/>
            <person name="Lin Y.-C."/>
            <person name="Aerts A."/>
            <person name="Tisserant E."/>
            <person name="Veneault-Fourrey C."/>
            <person name="Joly D."/>
            <person name="Hacquard S."/>
            <person name="Amselem J."/>
            <person name="Cantarel B."/>
            <person name="Readman C."/>
            <person name="Coutinho P."/>
            <person name="Feau N."/>
            <person name="Field M."/>
            <person name="Frey P."/>
            <person name="Gelhaye E."/>
            <person name="Goldberg J."/>
            <person name="Grabherr M."/>
            <person name="Kodira C."/>
            <person name="Kohler A."/>
            <person name="Kues U."/>
            <person name="Lindquist E."/>
            <person name="Lucas S."/>
            <person name="Mago R."/>
            <person name="Mauceli E."/>
            <person name="Morin E."/>
            <person name="Murat C."/>
            <person name="Pangilinan J."/>
            <person name="Park R."/>
            <person name="Pearson M."/>
            <person name="Quesneville H."/>
            <person name="Rouhier N."/>
            <person name="Sakthikumar S."/>
            <person name="Salamov A."/>
            <person name="Schmutz J."/>
            <person name="Selles B."/>
            <person name="Shapiro H."/>
            <person name="Tangay P."/>
            <person name="Tuskan G."/>
            <person name="Henrissat B."/>
            <person name="Van de Peer Y."/>
            <person name="Rouze P."/>
            <person name="Schein J."/>
            <person name="Ellis J."/>
            <person name="Dodds P."/>
            <person name="Zhong S."/>
            <person name="Hamelin R."/>
            <person name="Grigoriev I."/>
            <person name="Szabo L."/>
            <person name="Martin F."/>
        </authorList>
    </citation>
    <scope>NUCLEOTIDE SEQUENCE</scope>
    <source>
        <strain evidence="3">98AG31</strain>
    </source>
</reference>
<proteinExistence type="predicted"/>
<dbReference type="KEGG" id="mlr:MELLADRAFT_86480"/>
<dbReference type="VEuPathDB" id="FungiDB:MELLADRAFT_89833"/>
<keyword evidence="4" id="KW-1185">Reference proteome</keyword>
<dbReference type="Proteomes" id="UP000001072">
    <property type="component" value="Unassembled WGS sequence"/>
</dbReference>
<feature type="compositionally biased region" description="Low complexity" evidence="1">
    <location>
        <begin position="642"/>
        <end position="656"/>
    </location>
</feature>
<feature type="compositionally biased region" description="Polar residues" evidence="1">
    <location>
        <begin position="15"/>
        <end position="35"/>
    </location>
</feature>
<dbReference type="STRING" id="747676.F4RLZ5"/>
<dbReference type="GeneID" id="18935342"/>
<dbReference type="KEGG" id="mlr:MELLADRAFT_89833"/>
<dbReference type="RefSeq" id="XP_007412864.1">
    <property type="nucleotide sequence ID" value="XM_007412802.1"/>
</dbReference>
<dbReference type="EMBL" id="GL883107">
    <property type="protein sequence ID" value="EGG06678.1"/>
    <property type="molecule type" value="Genomic_DNA"/>
</dbReference>